<gene>
    <name evidence="1" type="ORF">GGD90_000056</name>
</gene>
<dbReference type="RefSeq" id="WP_153117124.1">
    <property type="nucleotide sequence ID" value="NZ_JACIGE010000001.1"/>
</dbReference>
<protein>
    <submittedName>
        <fullName evidence="1">NAD+--dinitrogen-reductase ADP-D-ribosyltransferase</fullName>
        <ecNumber evidence="1">2.4.2.37</ecNumber>
    </submittedName>
</protein>
<sequence>MDQEAAPAPLRADECPVEWYGGNMVGVPTPILASSDFNLHPVRLRIHGTRESQGCLFRRLAECSTQREAADVFEHVMSMQFGRNLPEDEDSLNPRRYSTSYLELLRGWGFDSNSPQGAVLKGWVESRFGLIPTFHKEPLGRFPSPPWVGYLEEKACSRFHNNAINFQLDALYEYCQWSLRRFGSPGPTHVRLWRGTNNVEEQVVRGDLRKRRCVMRFNNLVSFSASCERAEEFGDWVLETTVPTSKLLLFPGLLSDPVLKSESEYLVIGGNYSVRAMHGYL</sequence>
<dbReference type="Pfam" id="PF07357">
    <property type="entry name" value="DRAT"/>
    <property type="match status" value="1"/>
</dbReference>
<dbReference type="OrthoDB" id="183043at2"/>
<proteinExistence type="predicted"/>
<name>A0A840FUF5_RHOTE</name>
<accession>A0A840FUF5</accession>
<dbReference type="InterPro" id="IPR009953">
    <property type="entry name" value="DRA_trans"/>
</dbReference>
<keyword evidence="1" id="KW-0328">Glycosyltransferase</keyword>
<dbReference type="Proteomes" id="UP000587070">
    <property type="component" value="Unassembled WGS sequence"/>
</dbReference>
<dbReference type="EC" id="2.4.2.37" evidence="1"/>
<keyword evidence="1" id="KW-0808">Transferase</keyword>
<evidence type="ECO:0000313" key="2">
    <source>
        <dbReference type="Proteomes" id="UP000587070"/>
    </source>
</evidence>
<dbReference type="EMBL" id="JACIGE010000001">
    <property type="protein sequence ID" value="MBB4245707.1"/>
    <property type="molecule type" value="Genomic_DNA"/>
</dbReference>
<reference evidence="1 2" key="1">
    <citation type="submission" date="2020-08" db="EMBL/GenBank/DDBJ databases">
        <title>Genome sequencing of Purple Non-Sulfur Bacteria from various extreme environments.</title>
        <authorList>
            <person name="Mayer M."/>
        </authorList>
    </citation>
    <scope>NUCLEOTIDE SEQUENCE [LARGE SCALE GENOMIC DNA]</scope>
    <source>
        <strain evidence="1 2">2761</strain>
    </source>
</reference>
<dbReference type="GO" id="GO:0030701">
    <property type="term" value="F:NAD+-dinitrogen-reductase ADP-D-ribosyltransferase activity"/>
    <property type="evidence" value="ECO:0007669"/>
    <property type="project" value="UniProtKB-EC"/>
</dbReference>
<evidence type="ECO:0000313" key="1">
    <source>
        <dbReference type="EMBL" id="MBB4245707.1"/>
    </source>
</evidence>
<dbReference type="AlphaFoldDB" id="A0A840FUF5"/>
<keyword evidence="2" id="KW-1185">Reference proteome</keyword>
<dbReference type="GO" id="GO:0009399">
    <property type="term" value="P:nitrogen fixation"/>
    <property type="evidence" value="ECO:0007669"/>
    <property type="project" value="InterPro"/>
</dbReference>
<comment type="caution">
    <text evidence="1">The sequence shown here is derived from an EMBL/GenBank/DDBJ whole genome shotgun (WGS) entry which is preliminary data.</text>
</comment>
<organism evidence="1 2">
    <name type="scientific">Rhodocyclus tenuis</name>
    <name type="common">Rhodospirillum tenue</name>
    <dbReference type="NCBI Taxonomy" id="1066"/>
    <lineage>
        <taxon>Bacteria</taxon>
        <taxon>Pseudomonadati</taxon>
        <taxon>Pseudomonadota</taxon>
        <taxon>Betaproteobacteria</taxon>
        <taxon>Rhodocyclales</taxon>
        <taxon>Rhodocyclaceae</taxon>
        <taxon>Rhodocyclus</taxon>
    </lineage>
</organism>